<keyword evidence="3" id="KW-0067">ATP-binding</keyword>
<evidence type="ECO:0000256" key="1">
    <source>
        <dbReference type="ARBA" id="ARBA00008791"/>
    </source>
</evidence>
<protein>
    <submittedName>
        <fullName evidence="5">Universal stress protein</fullName>
    </submittedName>
</protein>
<dbReference type="PANTHER" id="PTHR46268">
    <property type="entry name" value="STRESS RESPONSE PROTEIN NHAX"/>
    <property type="match status" value="1"/>
</dbReference>
<dbReference type="RefSeq" id="WP_338890281.1">
    <property type="nucleotide sequence ID" value="NZ_CP147846.1"/>
</dbReference>
<dbReference type="InterPro" id="IPR006016">
    <property type="entry name" value="UspA"/>
</dbReference>
<keyword evidence="6" id="KW-1185">Reference proteome</keyword>
<evidence type="ECO:0000256" key="2">
    <source>
        <dbReference type="ARBA" id="ARBA00022741"/>
    </source>
</evidence>
<dbReference type="Proteomes" id="UP001432000">
    <property type="component" value="Chromosome"/>
</dbReference>
<dbReference type="CDD" id="cd00293">
    <property type="entry name" value="USP-like"/>
    <property type="match status" value="1"/>
</dbReference>
<proteinExistence type="inferred from homology"/>
<evidence type="ECO:0000259" key="4">
    <source>
        <dbReference type="Pfam" id="PF00582"/>
    </source>
</evidence>
<sequence length="298" mass="32173">MTHLPAPFAIDGSFAVIVDCSPADTGLVEWAARLARLAHSSLRLIYPLPDPQWSAAMAASIETNDYPSRLRHDAEQRLQDVVRSVRDIEPGIEVDSRIVELPASEMAASVSADSSMLILGAEESGPVRDIIFGRSTTTVVKSATCPTLVWRARRDTERNEQRPVVVGVDGSDSSKRALAAAFDLANILGVELIAVHVGAVSEADELHYATSVDWKHLREAERKWLQSMVDEYRSRYPSVDVQALSVGASAARELRALSGTAQVLVVGSRGRGRLSGAVLGSVSQNLVHHAECPVLVVH</sequence>
<dbReference type="InterPro" id="IPR014729">
    <property type="entry name" value="Rossmann-like_a/b/a_fold"/>
</dbReference>
<keyword evidence="2" id="KW-0547">Nucleotide-binding</keyword>
<evidence type="ECO:0000256" key="3">
    <source>
        <dbReference type="ARBA" id="ARBA00022840"/>
    </source>
</evidence>
<evidence type="ECO:0000313" key="5">
    <source>
        <dbReference type="EMBL" id="WXG69476.1"/>
    </source>
</evidence>
<dbReference type="Gene3D" id="3.40.50.620">
    <property type="entry name" value="HUPs"/>
    <property type="match status" value="2"/>
</dbReference>
<dbReference type="InterPro" id="IPR006015">
    <property type="entry name" value="Universal_stress_UspA"/>
</dbReference>
<dbReference type="PRINTS" id="PR01438">
    <property type="entry name" value="UNVRSLSTRESS"/>
</dbReference>
<comment type="similarity">
    <text evidence="1">Belongs to the universal stress protein A family.</text>
</comment>
<gene>
    <name evidence="5" type="ORF">WDS16_02655</name>
</gene>
<dbReference type="SUPFAM" id="SSF52402">
    <property type="entry name" value="Adenine nucleotide alpha hydrolases-like"/>
    <property type="match status" value="2"/>
</dbReference>
<dbReference type="Pfam" id="PF00582">
    <property type="entry name" value="Usp"/>
    <property type="match status" value="2"/>
</dbReference>
<dbReference type="PANTHER" id="PTHR46268:SF27">
    <property type="entry name" value="UNIVERSAL STRESS PROTEIN RV2623"/>
    <property type="match status" value="1"/>
</dbReference>
<reference evidence="5 6" key="1">
    <citation type="submission" date="2024-03" db="EMBL/GenBank/DDBJ databases">
        <title>Natural products discovery in diverse microorganisms through a two-stage MS feature dereplication strategy.</title>
        <authorList>
            <person name="Zhang R."/>
        </authorList>
    </citation>
    <scope>NUCLEOTIDE SEQUENCE [LARGE SCALE GENOMIC DNA]</scope>
    <source>
        <strain evidence="5 6">18930</strain>
    </source>
</reference>
<accession>A0ABZ2PP02</accession>
<feature type="domain" description="UspA" evidence="4">
    <location>
        <begin position="16"/>
        <end position="150"/>
    </location>
</feature>
<dbReference type="EMBL" id="CP147846">
    <property type="protein sequence ID" value="WXG69476.1"/>
    <property type="molecule type" value="Genomic_DNA"/>
</dbReference>
<name>A0ABZ2PP02_9NOCA</name>
<evidence type="ECO:0000313" key="6">
    <source>
        <dbReference type="Proteomes" id="UP001432000"/>
    </source>
</evidence>
<organism evidence="5 6">
    <name type="scientific">Rhodococcus sovatensis</name>
    <dbReference type="NCBI Taxonomy" id="1805840"/>
    <lineage>
        <taxon>Bacteria</taxon>
        <taxon>Bacillati</taxon>
        <taxon>Actinomycetota</taxon>
        <taxon>Actinomycetes</taxon>
        <taxon>Mycobacteriales</taxon>
        <taxon>Nocardiaceae</taxon>
        <taxon>Rhodococcus</taxon>
    </lineage>
</organism>
<feature type="domain" description="UspA" evidence="4">
    <location>
        <begin position="162"/>
        <end position="298"/>
    </location>
</feature>